<organism evidence="2 3">
    <name type="scientific">Micromonospora radicis</name>
    <dbReference type="NCBI Taxonomy" id="1894971"/>
    <lineage>
        <taxon>Bacteria</taxon>
        <taxon>Bacillati</taxon>
        <taxon>Actinomycetota</taxon>
        <taxon>Actinomycetes</taxon>
        <taxon>Micromonosporales</taxon>
        <taxon>Micromonosporaceae</taxon>
        <taxon>Micromonospora</taxon>
    </lineage>
</organism>
<sequence>MATTPAPPATATPTPHVRPTRPARAAAVRHRPGAADRSSIPGPGTRRRRWRATPPSRRPRPTPGSRARTQQRWRRGSESHAERDAYRTCLSSAGNPASLTIKSDSGKHPANHQDS</sequence>
<evidence type="ECO:0000313" key="3">
    <source>
        <dbReference type="Proteomes" id="UP000283832"/>
    </source>
</evidence>
<protein>
    <submittedName>
        <fullName evidence="2">Uncharacterized protein</fullName>
    </submittedName>
</protein>
<reference evidence="2 3" key="1">
    <citation type="submission" date="2018-08" db="EMBL/GenBank/DDBJ databases">
        <title>Jishengella sp. nov., isolated from a root of Azadirachta indica A. Juss. var. siamensis Valenton.</title>
        <authorList>
            <person name="Kuncharoen N."/>
            <person name="Tanasupawat S."/>
            <person name="Kudo T."/>
            <person name="Ohkuma M."/>
        </authorList>
    </citation>
    <scope>NUCLEOTIDE SEQUENCE [LARGE SCALE GENOMIC DNA]</scope>
    <source>
        <strain evidence="2 3">AZ1-13</strain>
    </source>
</reference>
<proteinExistence type="predicted"/>
<feature type="compositionally biased region" description="Polar residues" evidence="1">
    <location>
        <begin position="89"/>
        <end position="103"/>
    </location>
</feature>
<name>A0A418MY05_9ACTN</name>
<evidence type="ECO:0000313" key="2">
    <source>
        <dbReference type="EMBL" id="RIV39904.1"/>
    </source>
</evidence>
<evidence type="ECO:0000256" key="1">
    <source>
        <dbReference type="SAM" id="MobiDB-lite"/>
    </source>
</evidence>
<gene>
    <name evidence="2" type="ORF">D2L64_06035</name>
</gene>
<feature type="region of interest" description="Disordered" evidence="1">
    <location>
        <begin position="1"/>
        <end position="115"/>
    </location>
</feature>
<feature type="compositionally biased region" description="Pro residues" evidence="1">
    <location>
        <begin position="1"/>
        <end position="10"/>
    </location>
</feature>
<feature type="compositionally biased region" description="Low complexity" evidence="1">
    <location>
        <begin position="11"/>
        <end position="26"/>
    </location>
</feature>
<feature type="compositionally biased region" description="Basic and acidic residues" evidence="1">
    <location>
        <begin position="104"/>
        <end position="115"/>
    </location>
</feature>
<keyword evidence="3" id="KW-1185">Reference proteome</keyword>
<dbReference type="EMBL" id="QXEC01000004">
    <property type="protein sequence ID" value="RIV39904.1"/>
    <property type="molecule type" value="Genomic_DNA"/>
</dbReference>
<feature type="compositionally biased region" description="Basic and acidic residues" evidence="1">
    <location>
        <begin position="75"/>
        <end position="86"/>
    </location>
</feature>
<dbReference type="Proteomes" id="UP000283832">
    <property type="component" value="Unassembled WGS sequence"/>
</dbReference>
<dbReference type="AlphaFoldDB" id="A0A418MY05"/>
<comment type="caution">
    <text evidence="2">The sequence shown here is derived from an EMBL/GenBank/DDBJ whole genome shotgun (WGS) entry which is preliminary data.</text>
</comment>
<accession>A0A418MY05</accession>